<evidence type="ECO:0000313" key="3">
    <source>
        <dbReference type="Proteomes" id="UP000655589"/>
    </source>
</evidence>
<accession>A0A8H9GGW1</accession>
<keyword evidence="3" id="KW-1185">Reference proteome</keyword>
<feature type="domain" description="N-acetyltransferase" evidence="1">
    <location>
        <begin position="95"/>
        <end position="233"/>
    </location>
</feature>
<dbReference type="PROSITE" id="PS51186">
    <property type="entry name" value="GNAT"/>
    <property type="match status" value="1"/>
</dbReference>
<comment type="caution">
    <text evidence="2">The sequence shown here is derived from an EMBL/GenBank/DDBJ whole genome shotgun (WGS) entry which is preliminary data.</text>
</comment>
<organism evidence="2 3">
    <name type="scientific">Promicromonospora citrea</name>
    <dbReference type="NCBI Taxonomy" id="43677"/>
    <lineage>
        <taxon>Bacteria</taxon>
        <taxon>Bacillati</taxon>
        <taxon>Actinomycetota</taxon>
        <taxon>Actinomycetes</taxon>
        <taxon>Micrococcales</taxon>
        <taxon>Promicromonosporaceae</taxon>
        <taxon>Promicromonospora</taxon>
    </lineage>
</organism>
<proteinExistence type="predicted"/>
<dbReference type="InterPro" id="IPR000182">
    <property type="entry name" value="GNAT_dom"/>
</dbReference>
<evidence type="ECO:0000259" key="1">
    <source>
        <dbReference type="PROSITE" id="PS51186"/>
    </source>
</evidence>
<evidence type="ECO:0000313" key="2">
    <source>
        <dbReference type="EMBL" id="GGM17056.1"/>
    </source>
</evidence>
<dbReference type="SUPFAM" id="SSF55729">
    <property type="entry name" value="Acyl-CoA N-acyltransferases (Nat)"/>
    <property type="match status" value="1"/>
</dbReference>
<dbReference type="GO" id="GO:0016747">
    <property type="term" value="F:acyltransferase activity, transferring groups other than amino-acyl groups"/>
    <property type="evidence" value="ECO:0007669"/>
    <property type="project" value="InterPro"/>
</dbReference>
<reference evidence="2" key="2">
    <citation type="submission" date="2020-09" db="EMBL/GenBank/DDBJ databases">
        <authorList>
            <person name="Sun Q."/>
            <person name="Ohkuma M."/>
        </authorList>
    </citation>
    <scope>NUCLEOTIDE SEQUENCE</scope>
    <source>
        <strain evidence="2">JCM 3051</strain>
    </source>
</reference>
<dbReference type="Proteomes" id="UP000655589">
    <property type="component" value="Unassembled WGS sequence"/>
</dbReference>
<dbReference type="RefSeq" id="WP_171107153.1">
    <property type="nucleotide sequence ID" value="NZ_BMPT01000003.1"/>
</dbReference>
<dbReference type="Gene3D" id="3.40.630.30">
    <property type="match status" value="1"/>
</dbReference>
<dbReference type="InterPro" id="IPR016181">
    <property type="entry name" value="Acyl_CoA_acyltransferase"/>
</dbReference>
<reference evidence="2" key="1">
    <citation type="journal article" date="2014" name="Int. J. Syst. Evol. Microbiol.">
        <title>Complete genome sequence of Corynebacterium casei LMG S-19264T (=DSM 44701T), isolated from a smear-ripened cheese.</title>
        <authorList>
            <consortium name="US DOE Joint Genome Institute (JGI-PGF)"/>
            <person name="Walter F."/>
            <person name="Albersmeier A."/>
            <person name="Kalinowski J."/>
            <person name="Ruckert C."/>
        </authorList>
    </citation>
    <scope>NUCLEOTIDE SEQUENCE</scope>
    <source>
        <strain evidence="2">JCM 3051</strain>
    </source>
</reference>
<sequence length="233" mass="24416">MTSLAELAALAETAEAWSRASGLGATEPVTPELVDEVVGFYRAQGTPTALLAVAPPFLPEDWDEIRAAHGLEPDRTGLKMGAPVDDLRTGARTDLRVSRLDEEEAAEAAHLVARTIGMEHPGVVALLASAAGTPGTQVFGAWDDDRLVATGSLFVHGTTASLKSGVTAVTHRGRGAQSALVAVRIAAARAAGARWVGAETDQAAPGEHNPSTANLERAGLEVLYARQDWRWRA</sequence>
<gene>
    <name evidence="2" type="ORF">GCM10010102_10850</name>
</gene>
<dbReference type="EMBL" id="BMPT01000003">
    <property type="protein sequence ID" value="GGM17056.1"/>
    <property type="molecule type" value="Genomic_DNA"/>
</dbReference>
<protein>
    <recommendedName>
        <fullName evidence="1">N-acetyltransferase domain-containing protein</fullName>
    </recommendedName>
</protein>
<name>A0A8H9GGW1_9MICO</name>
<dbReference type="AlphaFoldDB" id="A0A8H9GGW1"/>